<sequence length="719" mass="79574">MPCSSLWAGAGAAAALKGNCSGPDREETPLAISGIYQSPFSIWFVNLTDSTLFGFKYLISISLIFFIPRSLLLVDLWMSEVIDVVLDGRIRNLVTGIDGSGESDENRSGPSREKLGFGSSRHTRKEQKSPTMKKKILAEKNGDATLLASSGHARIGSKEQAKPELVSAADTNSLVQRVGAESCSGFYDPLTNYTCPRPRFLRYNPNSRLEILMRIERVRMEEEELVDASNCDFEESDMEDEEEARRPLWWSKRTWTLFLIGWLVYFSCYFSSMDSGFHSPKDDGSSMEDFRELHDNHSPSHGIELMLNFMGVSEICFNVAHKELTCSIDGGSMEDSLKLQGNIRPSQVGTEFMITLMGLSETCFNVPLKHPTCPIESDGESMVVSDVQLEQKSSFEDAASFLLIPWEAERTNELLIEKVCNKEDDLVIKEEVLSSLEQEKHDQGNDISVLAILDIESVVMEENTIRDALKKIPKWNDVSSETALLILVSLCLLTLLLGTSSWISLKISIPRSLLLPVFSSSKGFAGRDEPASSIGMKEHSNEKFSDPNANCNPPSCLPKISRDPEVEDKLISSAGETEYTKEKVGDGESSKPLNSPSKNGRVLASNHPPVVQLLSKFATVERTRQTIGSGHENIASEAESTKGLQLVQCSMKSTRMTTSSSNFNVVDSVLSISPTSQKQTREKQARGMDSAPTPLRRSSRLSSRAISASRQRDTKLLML</sequence>
<organism evidence="2 3">
    <name type="scientific">Zingiber officinale</name>
    <name type="common">Ginger</name>
    <name type="synonym">Amomum zingiber</name>
    <dbReference type="NCBI Taxonomy" id="94328"/>
    <lineage>
        <taxon>Eukaryota</taxon>
        <taxon>Viridiplantae</taxon>
        <taxon>Streptophyta</taxon>
        <taxon>Embryophyta</taxon>
        <taxon>Tracheophyta</taxon>
        <taxon>Spermatophyta</taxon>
        <taxon>Magnoliopsida</taxon>
        <taxon>Liliopsida</taxon>
        <taxon>Zingiberales</taxon>
        <taxon>Zingiberaceae</taxon>
        <taxon>Zingiber</taxon>
    </lineage>
</organism>
<proteinExistence type="predicted"/>
<feature type="compositionally biased region" description="Basic and acidic residues" evidence="1">
    <location>
        <begin position="529"/>
        <end position="545"/>
    </location>
</feature>
<feature type="region of interest" description="Disordered" evidence="1">
    <location>
        <begin position="97"/>
        <end position="134"/>
    </location>
</feature>
<reference evidence="2 3" key="1">
    <citation type="submission" date="2020-08" db="EMBL/GenBank/DDBJ databases">
        <title>Plant Genome Project.</title>
        <authorList>
            <person name="Zhang R.-G."/>
        </authorList>
    </citation>
    <scope>NUCLEOTIDE SEQUENCE [LARGE SCALE GENOMIC DNA]</scope>
    <source>
        <tissue evidence="2">Rhizome</tissue>
    </source>
</reference>
<accession>A0A8J5L417</accession>
<feature type="compositionally biased region" description="Basic and acidic residues" evidence="1">
    <location>
        <begin position="578"/>
        <end position="589"/>
    </location>
</feature>
<feature type="compositionally biased region" description="Basic and acidic residues" evidence="1">
    <location>
        <begin position="104"/>
        <end position="115"/>
    </location>
</feature>
<keyword evidence="3" id="KW-1185">Reference proteome</keyword>
<evidence type="ECO:0000256" key="1">
    <source>
        <dbReference type="SAM" id="MobiDB-lite"/>
    </source>
</evidence>
<feature type="compositionally biased region" description="Low complexity" evidence="1">
    <location>
        <begin position="700"/>
        <end position="709"/>
    </location>
</feature>
<feature type="compositionally biased region" description="Basic and acidic residues" evidence="1">
    <location>
        <begin position="710"/>
        <end position="719"/>
    </location>
</feature>
<dbReference type="PANTHER" id="PTHR34775:SF4">
    <property type="entry name" value="TRANSMEMBRANE PROTEIN"/>
    <property type="match status" value="1"/>
</dbReference>
<protein>
    <submittedName>
        <fullName evidence="2">Uncharacterized protein</fullName>
    </submittedName>
</protein>
<evidence type="ECO:0000313" key="3">
    <source>
        <dbReference type="Proteomes" id="UP000734854"/>
    </source>
</evidence>
<dbReference type="AlphaFoldDB" id="A0A8J5L417"/>
<dbReference type="EMBL" id="JACMSC010000008">
    <property type="protein sequence ID" value="KAG6511165.1"/>
    <property type="molecule type" value="Genomic_DNA"/>
</dbReference>
<dbReference type="PANTHER" id="PTHR34775">
    <property type="entry name" value="TRANSMEMBRANE PROTEIN"/>
    <property type="match status" value="1"/>
</dbReference>
<feature type="region of interest" description="Disordered" evidence="1">
    <location>
        <begin position="529"/>
        <end position="604"/>
    </location>
</feature>
<name>A0A8J5L417_ZINOF</name>
<comment type="caution">
    <text evidence="2">The sequence shown here is derived from an EMBL/GenBank/DDBJ whole genome shotgun (WGS) entry which is preliminary data.</text>
</comment>
<feature type="compositionally biased region" description="Basic residues" evidence="1">
    <location>
        <begin position="121"/>
        <end position="134"/>
    </location>
</feature>
<evidence type="ECO:0000313" key="2">
    <source>
        <dbReference type="EMBL" id="KAG6511165.1"/>
    </source>
</evidence>
<feature type="region of interest" description="Disordered" evidence="1">
    <location>
        <begin position="672"/>
        <end position="719"/>
    </location>
</feature>
<feature type="compositionally biased region" description="Basic and acidic residues" evidence="1">
    <location>
        <begin position="560"/>
        <end position="570"/>
    </location>
</feature>
<dbReference type="Proteomes" id="UP000734854">
    <property type="component" value="Unassembled WGS sequence"/>
</dbReference>
<gene>
    <name evidence="2" type="ORF">ZIOFF_029220</name>
</gene>